<dbReference type="AlphaFoldDB" id="A0AAW4VT62"/>
<dbReference type="InterPro" id="IPR011006">
    <property type="entry name" value="CheY-like_superfamily"/>
</dbReference>
<dbReference type="GO" id="GO:0000160">
    <property type="term" value="P:phosphorelay signal transduction system"/>
    <property type="evidence" value="ECO:0007669"/>
    <property type="project" value="UniProtKB-KW"/>
</dbReference>
<evidence type="ECO:0000256" key="6">
    <source>
        <dbReference type="ARBA" id="ARBA00023015"/>
    </source>
</evidence>
<feature type="domain" description="HTH araC/xylS-type" evidence="11">
    <location>
        <begin position="425"/>
        <end position="523"/>
    </location>
</feature>
<evidence type="ECO:0000256" key="8">
    <source>
        <dbReference type="ARBA" id="ARBA00023163"/>
    </source>
</evidence>
<keyword evidence="4 10" id="KW-0597">Phosphoprotein</keyword>
<dbReference type="EMBL" id="JAJEPX010000004">
    <property type="protein sequence ID" value="MCC2176015.1"/>
    <property type="molecule type" value="Genomic_DNA"/>
</dbReference>
<dbReference type="PROSITE" id="PS50110">
    <property type="entry name" value="RESPONSE_REGULATORY"/>
    <property type="match status" value="1"/>
</dbReference>
<dbReference type="InterPro" id="IPR009057">
    <property type="entry name" value="Homeodomain-like_sf"/>
</dbReference>
<evidence type="ECO:0000256" key="5">
    <source>
        <dbReference type="ARBA" id="ARBA00023012"/>
    </source>
</evidence>
<organism evidence="13 14">
    <name type="scientific">Agathobaculum butyriciproducens</name>
    <dbReference type="NCBI Taxonomy" id="1628085"/>
    <lineage>
        <taxon>Bacteria</taxon>
        <taxon>Bacillati</taxon>
        <taxon>Bacillota</taxon>
        <taxon>Clostridia</taxon>
        <taxon>Eubacteriales</taxon>
        <taxon>Butyricicoccaceae</taxon>
        <taxon>Agathobaculum</taxon>
    </lineage>
</organism>
<dbReference type="SMART" id="SM00448">
    <property type="entry name" value="REC"/>
    <property type="match status" value="1"/>
</dbReference>
<sequence>MLKVMIVDNESAIRKGLVHCIHWGDLGCEIAAQADDGMMALEQIPVIQPNIVISDIRMPGMDGLELAEIIARDHPGIKVIILTGYPDFAYAQRAIQYHVVDFVLKPMTVENLTNAIEKAKAAIAEDRSSQDLQEKLSTTSARNIELQKSMLLHDLIHRVACSQLYVLNRLAQLKMDLRSYFVLKLHITSLSEEALTEEEYNEYLNQSQEILSDCLSSYQHYYIARGTQDCFVVICAAGEAPITALCREAVNIVGSLAHFLLFIGISNCNDNPICLADAADEAAQAVRFTVFTPDHPVTHFAELRSFPQQLTDEIFEMLSALKSAMELRNPADTEQLLDCIFAYADSNKLPPDTVRNICVYIHQFGMELQFPGMAGHSLEDGSISSLKRIMETNSIAEMESCTRALVQQTQDMAQSSAASADHIVSSVQAYISAHYGEQLSLDQLAQQFYLSSSYLSRLFKRETGTTLTTYLQNVRIEAAKNLLRTTALKSYEVAERVGINDPVYFSRIFKKITGLKPKDYRHSVQNESSV</sequence>
<evidence type="ECO:0000256" key="1">
    <source>
        <dbReference type="ARBA" id="ARBA00004496"/>
    </source>
</evidence>
<comment type="caution">
    <text evidence="13">The sequence shown here is derived from an EMBL/GenBank/DDBJ whole genome shotgun (WGS) entry which is preliminary data.</text>
</comment>
<evidence type="ECO:0000256" key="2">
    <source>
        <dbReference type="ARBA" id="ARBA00018672"/>
    </source>
</evidence>
<dbReference type="SMART" id="SM00342">
    <property type="entry name" value="HTH_ARAC"/>
    <property type="match status" value="1"/>
</dbReference>
<dbReference type="RefSeq" id="WP_227600145.1">
    <property type="nucleotide sequence ID" value="NZ_JAJEPX010000004.1"/>
</dbReference>
<dbReference type="Pfam" id="PF00072">
    <property type="entry name" value="Response_reg"/>
    <property type="match status" value="1"/>
</dbReference>
<dbReference type="GO" id="GO:0005737">
    <property type="term" value="C:cytoplasm"/>
    <property type="evidence" value="ECO:0007669"/>
    <property type="project" value="UniProtKB-SubCell"/>
</dbReference>
<evidence type="ECO:0000256" key="3">
    <source>
        <dbReference type="ARBA" id="ARBA00022490"/>
    </source>
</evidence>
<evidence type="ECO:0000256" key="4">
    <source>
        <dbReference type="ARBA" id="ARBA00022553"/>
    </source>
</evidence>
<evidence type="ECO:0000313" key="13">
    <source>
        <dbReference type="EMBL" id="MCC2176015.1"/>
    </source>
</evidence>
<keyword evidence="6" id="KW-0805">Transcription regulation</keyword>
<evidence type="ECO:0000256" key="9">
    <source>
        <dbReference type="ARBA" id="ARBA00024867"/>
    </source>
</evidence>
<dbReference type="InterPro" id="IPR018060">
    <property type="entry name" value="HTH_AraC"/>
</dbReference>
<dbReference type="PANTHER" id="PTHR42713">
    <property type="entry name" value="HISTIDINE KINASE-RELATED"/>
    <property type="match status" value="1"/>
</dbReference>
<dbReference type="SUPFAM" id="SSF46689">
    <property type="entry name" value="Homeodomain-like"/>
    <property type="match status" value="2"/>
</dbReference>
<feature type="domain" description="Response regulatory" evidence="12">
    <location>
        <begin position="3"/>
        <end position="120"/>
    </location>
</feature>
<keyword evidence="7" id="KW-0238">DNA-binding</keyword>
<dbReference type="PANTHER" id="PTHR42713:SF3">
    <property type="entry name" value="TRANSCRIPTIONAL REGULATORY PROTEIN HPTR"/>
    <property type="match status" value="1"/>
</dbReference>
<dbReference type="SUPFAM" id="SSF52172">
    <property type="entry name" value="CheY-like"/>
    <property type="match status" value="1"/>
</dbReference>
<protein>
    <recommendedName>
        <fullName evidence="2">Stage 0 sporulation protein A homolog</fullName>
    </recommendedName>
</protein>
<evidence type="ECO:0000313" key="14">
    <source>
        <dbReference type="Proteomes" id="UP001298753"/>
    </source>
</evidence>
<dbReference type="CDD" id="cd17536">
    <property type="entry name" value="REC_YesN-like"/>
    <property type="match status" value="1"/>
</dbReference>
<proteinExistence type="predicted"/>
<dbReference type="GO" id="GO:0043565">
    <property type="term" value="F:sequence-specific DNA binding"/>
    <property type="evidence" value="ECO:0007669"/>
    <property type="project" value="InterPro"/>
</dbReference>
<evidence type="ECO:0000256" key="7">
    <source>
        <dbReference type="ARBA" id="ARBA00023125"/>
    </source>
</evidence>
<dbReference type="PROSITE" id="PS01124">
    <property type="entry name" value="HTH_ARAC_FAMILY_2"/>
    <property type="match status" value="1"/>
</dbReference>
<comment type="subcellular location">
    <subcellularLocation>
        <location evidence="1">Cytoplasm</location>
    </subcellularLocation>
</comment>
<reference evidence="13 14" key="1">
    <citation type="submission" date="2021-10" db="EMBL/GenBank/DDBJ databases">
        <title>Anaerobic single-cell dispensing facilitates the cultivation of human gut bacteria.</title>
        <authorList>
            <person name="Afrizal A."/>
        </authorList>
    </citation>
    <scope>NUCLEOTIDE SEQUENCE [LARGE SCALE GENOMIC DNA]</scope>
    <source>
        <strain evidence="13 14">CLA-AA-H270</strain>
    </source>
</reference>
<dbReference type="Gene3D" id="1.10.10.60">
    <property type="entry name" value="Homeodomain-like"/>
    <property type="match status" value="2"/>
</dbReference>
<dbReference type="InterPro" id="IPR051552">
    <property type="entry name" value="HptR"/>
</dbReference>
<accession>A0AAW4VT62</accession>
<gene>
    <name evidence="13" type="ORF">LKD22_02515</name>
</gene>
<dbReference type="Proteomes" id="UP001298753">
    <property type="component" value="Unassembled WGS sequence"/>
</dbReference>
<keyword evidence="14" id="KW-1185">Reference proteome</keyword>
<evidence type="ECO:0000259" key="11">
    <source>
        <dbReference type="PROSITE" id="PS01124"/>
    </source>
</evidence>
<feature type="modified residue" description="4-aspartylphosphate" evidence="10">
    <location>
        <position position="55"/>
    </location>
</feature>
<dbReference type="InterPro" id="IPR001789">
    <property type="entry name" value="Sig_transdc_resp-reg_receiver"/>
</dbReference>
<comment type="function">
    <text evidence="9">May play the central regulatory role in sporulation. It may be an element of the effector pathway responsible for the activation of sporulation genes in response to nutritional stress. Spo0A may act in concert with spo0H (a sigma factor) to control the expression of some genes that are critical to the sporulation process.</text>
</comment>
<evidence type="ECO:0000256" key="10">
    <source>
        <dbReference type="PROSITE-ProRule" id="PRU00169"/>
    </source>
</evidence>
<evidence type="ECO:0000259" key="12">
    <source>
        <dbReference type="PROSITE" id="PS50110"/>
    </source>
</evidence>
<keyword evidence="3" id="KW-0963">Cytoplasm</keyword>
<name>A0AAW4VT62_9FIRM</name>
<dbReference type="Pfam" id="PF12833">
    <property type="entry name" value="HTH_18"/>
    <property type="match status" value="1"/>
</dbReference>
<keyword evidence="5" id="KW-0902">Two-component regulatory system</keyword>
<dbReference type="GeneID" id="98660108"/>
<dbReference type="Gene3D" id="3.40.50.2300">
    <property type="match status" value="1"/>
</dbReference>
<keyword evidence="8" id="KW-0804">Transcription</keyword>
<dbReference type="GO" id="GO:0003700">
    <property type="term" value="F:DNA-binding transcription factor activity"/>
    <property type="evidence" value="ECO:0007669"/>
    <property type="project" value="InterPro"/>
</dbReference>